<sequence length="63" mass="7260">MSLSGFTMPPEISHNRAVKIISEYLAISMEQRVKAQRQFEEMMISREMPIEMAFKAAILNKKA</sequence>
<evidence type="ECO:0000313" key="1">
    <source>
        <dbReference type="EMBL" id="KUG27886.1"/>
    </source>
</evidence>
<reference evidence="1" key="1">
    <citation type="journal article" date="2015" name="Proc. Natl. Acad. Sci. U.S.A.">
        <title>Networks of energetic and metabolic interactions define dynamics in microbial communities.</title>
        <authorList>
            <person name="Embree M."/>
            <person name="Liu J.K."/>
            <person name="Al-Bassam M.M."/>
            <person name="Zengler K."/>
        </authorList>
    </citation>
    <scope>NUCLEOTIDE SEQUENCE</scope>
</reference>
<organism evidence="1">
    <name type="scientific">hydrocarbon metagenome</name>
    <dbReference type="NCBI Taxonomy" id="938273"/>
    <lineage>
        <taxon>unclassified sequences</taxon>
        <taxon>metagenomes</taxon>
        <taxon>ecological metagenomes</taxon>
    </lineage>
</organism>
<accession>A0A0W8G4J1</accession>
<protein>
    <submittedName>
        <fullName evidence="1">Uncharacterized protein</fullName>
    </submittedName>
</protein>
<dbReference type="AlphaFoldDB" id="A0A0W8G4J1"/>
<name>A0A0W8G4J1_9ZZZZ</name>
<comment type="caution">
    <text evidence="1">The sequence shown here is derived from an EMBL/GenBank/DDBJ whole genome shotgun (WGS) entry which is preliminary data.</text>
</comment>
<proteinExistence type="predicted"/>
<gene>
    <name evidence="1" type="ORF">ASZ90_002254</name>
</gene>
<dbReference type="EMBL" id="LNQE01000277">
    <property type="protein sequence ID" value="KUG27886.1"/>
    <property type="molecule type" value="Genomic_DNA"/>
</dbReference>